<evidence type="ECO:0000256" key="3">
    <source>
        <dbReference type="ARBA" id="ARBA00022670"/>
    </source>
</evidence>
<dbReference type="InterPro" id="IPR023562">
    <property type="entry name" value="ClpP/TepA"/>
</dbReference>
<comment type="caution">
    <text evidence="8">The sequence shown here is derived from an EMBL/GenBank/DDBJ whole genome shotgun (WGS) entry which is preliminary data.</text>
</comment>
<feature type="compositionally biased region" description="Basic and acidic residues" evidence="7">
    <location>
        <begin position="1"/>
        <end position="11"/>
    </location>
</feature>
<keyword evidence="3 8" id="KW-0645">Protease</keyword>
<evidence type="ECO:0000256" key="4">
    <source>
        <dbReference type="ARBA" id="ARBA00022801"/>
    </source>
</evidence>
<organism evidence="8 9">
    <name type="scientific">Segatella copri</name>
    <dbReference type="NCBI Taxonomy" id="165179"/>
    <lineage>
        <taxon>Bacteria</taxon>
        <taxon>Pseudomonadati</taxon>
        <taxon>Bacteroidota</taxon>
        <taxon>Bacteroidia</taxon>
        <taxon>Bacteroidales</taxon>
        <taxon>Prevotellaceae</taxon>
        <taxon>Segatella</taxon>
    </lineage>
</organism>
<dbReference type="GO" id="GO:0004176">
    <property type="term" value="F:ATP-dependent peptidase activity"/>
    <property type="evidence" value="ECO:0007669"/>
    <property type="project" value="InterPro"/>
</dbReference>
<protein>
    <recommendedName>
        <fullName evidence="6">ATP-dependent Clp protease proteolytic subunit</fullName>
    </recommendedName>
</protein>
<accession>A0AA91A0D3</accession>
<evidence type="ECO:0000256" key="7">
    <source>
        <dbReference type="SAM" id="MobiDB-lite"/>
    </source>
</evidence>
<dbReference type="GO" id="GO:0051117">
    <property type="term" value="F:ATPase binding"/>
    <property type="evidence" value="ECO:0007669"/>
    <property type="project" value="TreeGrafter"/>
</dbReference>
<keyword evidence="2" id="KW-0963">Cytoplasm</keyword>
<dbReference type="InterPro" id="IPR001907">
    <property type="entry name" value="ClpP"/>
</dbReference>
<keyword evidence="5" id="KW-0720">Serine protease</keyword>
<dbReference type="Gene3D" id="3.90.226.10">
    <property type="entry name" value="2-enoyl-CoA Hydratase, Chain A, domain 1"/>
    <property type="match status" value="1"/>
</dbReference>
<feature type="compositionally biased region" description="Basic residues" evidence="7">
    <location>
        <begin position="13"/>
        <end position="27"/>
    </location>
</feature>
<evidence type="ECO:0000256" key="1">
    <source>
        <dbReference type="ARBA" id="ARBA00007039"/>
    </source>
</evidence>
<dbReference type="GO" id="GO:0006515">
    <property type="term" value="P:protein quality control for misfolded or incompletely synthesized proteins"/>
    <property type="evidence" value="ECO:0007669"/>
    <property type="project" value="TreeGrafter"/>
</dbReference>
<name>A0AA91A0D3_9BACT</name>
<feature type="compositionally biased region" description="Basic and acidic residues" evidence="7">
    <location>
        <begin position="375"/>
        <end position="412"/>
    </location>
</feature>
<dbReference type="EMBL" id="VZBP01000042">
    <property type="protein sequence ID" value="MQO08615.1"/>
    <property type="molecule type" value="Genomic_DNA"/>
</dbReference>
<evidence type="ECO:0000313" key="9">
    <source>
        <dbReference type="Proteomes" id="UP000405805"/>
    </source>
</evidence>
<evidence type="ECO:0000256" key="2">
    <source>
        <dbReference type="ARBA" id="ARBA00022490"/>
    </source>
</evidence>
<gene>
    <name evidence="8" type="ORF">F7D57_02515</name>
</gene>
<proteinExistence type="inferred from homology"/>
<sequence>MSRRPGHEGHLRLSGHHHRRQALSHRQRGTSISYYKYVRRSPRFSCIFSHGRIHGSVGEHPKSTVDSLIYVFFRWQLPYYLCIKKDKRMKYGMMICGTIGAGYDWWSGTYGTRSKDVKAYLDAHPDEEVDIAVSSPGGYVDEGLTIYQLIKDHGHVNVHIMGMTASIATVLCMGAKHVDMSVGSTMLIHNASTGVTVWESANKEKLDEIIKLWQKQRNDLDTIDKVIASVYAKRSGKSSDEMLKQMGKENWLSPEQALELGLVDEVRDLDDEDKKRQTNLSKRFTNAFCSNMGLPPLTGATADEPSKTFLEKVAASLRDMFKNNTQISNMKKKFLNLQTLLNRKEDFEVNDEKITLTDAEMQKIEDALAQKQKDLDDKSAELDKASQEVKDLKAKVEQKDKDIQDKDKEINDLKGAPGSDTHDDVTPEVDNVDAGEIFKALKQIN</sequence>
<feature type="region of interest" description="Disordered" evidence="7">
    <location>
        <begin position="1"/>
        <end position="27"/>
    </location>
</feature>
<evidence type="ECO:0000256" key="6">
    <source>
        <dbReference type="RuleBase" id="RU003567"/>
    </source>
</evidence>
<feature type="region of interest" description="Disordered" evidence="7">
    <location>
        <begin position="375"/>
        <end position="431"/>
    </location>
</feature>
<dbReference type="InterPro" id="IPR029045">
    <property type="entry name" value="ClpP/crotonase-like_dom_sf"/>
</dbReference>
<dbReference type="CDD" id="cd07016">
    <property type="entry name" value="S14_ClpP_1"/>
    <property type="match status" value="1"/>
</dbReference>
<dbReference type="GO" id="GO:0009368">
    <property type="term" value="C:endopeptidase Clp complex"/>
    <property type="evidence" value="ECO:0007669"/>
    <property type="project" value="TreeGrafter"/>
</dbReference>
<dbReference type="PANTHER" id="PTHR10381">
    <property type="entry name" value="ATP-DEPENDENT CLP PROTEASE PROTEOLYTIC SUBUNIT"/>
    <property type="match status" value="1"/>
</dbReference>
<comment type="similarity">
    <text evidence="1 6">Belongs to the peptidase S14 family.</text>
</comment>
<reference evidence="9" key="1">
    <citation type="submission" date="2019-09" db="EMBL/GenBank/DDBJ databases">
        <title>Distinct polysaccharide growth profiles of human intestinal Prevotella copri isolates.</title>
        <authorList>
            <person name="Fehlner-Peach H."/>
            <person name="Magnabosco C."/>
            <person name="Raghavan V."/>
            <person name="Scher J.U."/>
            <person name="Tett A."/>
            <person name="Cox L.M."/>
            <person name="Gottsegen C."/>
            <person name="Watters A."/>
            <person name="Wiltshire- Gordon J.D."/>
            <person name="Segata N."/>
            <person name="Bonneau R."/>
            <person name="Littman D.R."/>
        </authorList>
    </citation>
    <scope>NUCLEOTIDE SEQUENCE [LARGE SCALE GENOMIC DNA]</scope>
    <source>
        <strain evidence="9">iA624</strain>
    </source>
</reference>
<keyword evidence="4" id="KW-0378">Hydrolase</keyword>
<evidence type="ECO:0000256" key="5">
    <source>
        <dbReference type="ARBA" id="ARBA00022825"/>
    </source>
</evidence>
<dbReference type="PRINTS" id="PR00127">
    <property type="entry name" value="CLPPROTEASEP"/>
</dbReference>
<dbReference type="PANTHER" id="PTHR10381:SF70">
    <property type="entry name" value="ATP-DEPENDENT CLP PROTEASE PROTEOLYTIC SUBUNIT"/>
    <property type="match status" value="1"/>
</dbReference>
<dbReference type="SUPFAM" id="SSF52096">
    <property type="entry name" value="ClpP/crotonase"/>
    <property type="match status" value="1"/>
</dbReference>
<dbReference type="GO" id="GO:0004252">
    <property type="term" value="F:serine-type endopeptidase activity"/>
    <property type="evidence" value="ECO:0007669"/>
    <property type="project" value="InterPro"/>
</dbReference>
<dbReference type="Pfam" id="PF00574">
    <property type="entry name" value="CLP_protease"/>
    <property type="match status" value="1"/>
</dbReference>
<dbReference type="Proteomes" id="UP000405805">
    <property type="component" value="Unassembled WGS sequence"/>
</dbReference>
<dbReference type="AlphaFoldDB" id="A0AA91A0D3"/>
<evidence type="ECO:0000313" key="8">
    <source>
        <dbReference type="EMBL" id="MQO08615.1"/>
    </source>
</evidence>